<organism evidence="1">
    <name type="scientific">Myoviridae sp. ctUPB15</name>
    <dbReference type="NCBI Taxonomy" id="2825116"/>
    <lineage>
        <taxon>Viruses</taxon>
        <taxon>Duplodnaviria</taxon>
        <taxon>Heunggongvirae</taxon>
        <taxon>Uroviricota</taxon>
        <taxon>Caudoviricetes</taxon>
    </lineage>
</organism>
<name>A0A8S5PWG1_9CAUD</name>
<reference evidence="1" key="1">
    <citation type="journal article" date="2021" name="Proc. Natl. Acad. Sci. U.S.A.">
        <title>A Catalog of Tens of Thousands of Viruses from Human Metagenomes Reveals Hidden Associations with Chronic Diseases.</title>
        <authorList>
            <person name="Tisza M.J."/>
            <person name="Buck C.B."/>
        </authorList>
    </citation>
    <scope>NUCLEOTIDE SEQUENCE</scope>
    <source>
        <strain evidence="1">CtUPB15</strain>
    </source>
</reference>
<dbReference type="EMBL" id="BK015516">
    <property type="protein sequence ID" value="DAE10628.1"/>
    <property type="molecule type" value="Genomic_DNA"/>
</dbReference>
<evidence type="ECO:0000313" key="1">
    <source>
        <dbReference type="EMBL" id="DAE10628.1"/>
    </source>
</evidence>
<protein>
    <submittedName>
        <fullName evidence="1">Uncharacterized protein</fullName>
    </submittedName>
</protein>
<proteinExistence type="predicted"/>
<sequence length="40" mass="4753">MTLLKNMQGVPVNHGLKENPENTLFLTCEYQWFFGKFYVN</sequence>
<accession>A0A8S5PWG1</accession>